<keyword evidence="3" id="KW-1185">Reference proteome</keyword>
<evidence type="ECO:0000313" key="3">
    <source>
        <dbReference type="Proteomes" id="UP001144347"/>
    </source>
</evidence>
<feature type="chain" id="PRO_5045840060" evidence="1">
    <location>
        <begin position="22"/>
        <end position="508"/>
    </location>
</feature>
<dbReference type="RefSeq" id="WP_269427200.1">
    <property type="nucleotide sequence ID" value="NZ_JAPWGM010000002.1"/>
</dbReference>
<dbReference type="Proteomes" id="UP001144347">
    <property type="component" value="Unassembled WGS sequence"/>
</dbReference>
<sequence length="508" mass="57865">MKKLLILFSLFLMLTNYKSQASECYHYHTLKRLNLVYSADKNYLQLTIKDPDNIIYVSQQRYPIKNLNTPVTVVCEDEQSIVVKDSQFYYLVAKEIPYEQPVTAKQLFAVSSVVMVKNCRLIRSAGKWHYIIPNNYAKRGFEEVLLDKLPANFEILYAFNRDSGANYLIKSSKQVAAVNISIEYQHNTYSYSPIAKLNPLTTVFTAADSDVDNNFLRDDRHFYLINYDLNITDVTSQFVAEKKTGFNKMRISLNSFHEPVFSDGSHTLWIYFKDGISLTDGTDPNFYPIEGKFLNADSTIIIHKGKYYSNGWAAGYEVENLDLSLVKDKASLAILSDGSFADQYQNYRIENYRLLPDSILSTQKGMQKLLPIGSYGAYTPALLITPDFIIREESKDSISHKSGIKPLVKAYAFDDKLLIENKLIKNPGNREKMVFVGAIANVLVPCDGGRGQHPVVVKYDYFFKDDNAIYAYQSGQNNLEILKDINPSTVSIDNFEDIKKLANIIAKK</sequence>
<comment type="caution">
    <text evidence="2">The sequence shown here is derived from an EMBL/GenBank/DDBJ whole genome shotgun (WGS) entry which is preliminary data.</text>
</comment>
<proteinExistence type="predicted"/>
<name>A0ABT4L8B3_9SPHI</name>
<keyword evidence="1" id="KW-0732">Signal</keyword>
<dbReference type="EMBL" id="JAPWGM010000002">
    <property type="protein sequence ID" value="MCZ4244135.1"/>
    <property type="molecule type" value="Genomic_DNA"/>
</dbReference>
<gene>
    <name evidence="2" type="ORF">O0955_08960</name>
</gene>
<reference evidence="2" key="1">
    <citation type="submission" date="2022-12" db="EMBL/GenBank/DDBJ databases">
        <title>Genome sequence of HCMS5-2.</title>
        <authorList>
            <person name="Woo H."/>
        </authorList>
    </citation>
    <scope>NUCLEOTIDE SEQUENCE</scope>
    <source>
        <strain evidence="2">HCMS5-2</strain>
    </source>
</reference>
<evidence type="ECO:0000256" key="1">
    <source>
        <dbReference type="SAM" id="SignalP"/>
    </source>
</evidence>
<evidence type="ECO:0000313" key="2">
    <source>
        <dbReference type="EMBL" id="MCZ4244135.1"/>
    </source>
</evidence>
<protein>
    <submittedName>
        <fullName evidence="2">Uncharacterized protein</fullName>
    </submittedName>
</protein>
<organism evidence="2 3">
    <name type="scientific">Pedobacter punctiformis</name>
    <dbReference type="NCBI Taxonomy" id="3004097"/>
    <lineage>
        <taxon>Bacteria</taxon>
        <taxon>Pseudomonadati</taxon>
        <taxon>Bacteroidota</taxon>
        <taxon>Sphingobacteriia</taxon>
        <taxon>Sphingobacteriales</taxon>
        <taxon>Sphingobacteriaceae</taxon>
        <taxon>Pedobacter</taxon>
    </lineage>
</organism>
<feature type="signal peptide" evidence="1">
    <location>
        <begin position="1"/>
        <end position="21"/>
    </location>
</feature>
<accession>A0ABT4L8B3</accession>